<dbReference type="GO" id="GO:0004749">
    <property type="term" value="F:ribose phosphate diphosphokinase activity"/>
    <property type="evidence" value="ECO:0007669"/>
    <property type="project" value="UniProtKB-EC"/>
</dbReference>
<dbReference type="CDD" id="cd06223">
    <property type="entry name" value="PRTases_typeI"/>
    <property type="match status" value="1"/>
</dbReference>
<dbReference type="PANTHER" id="PTHR10210:SF41">
    <property type="entry name" value="RIBOSE-PHOSPHATE PYROPHOSPHOKINASE 1, CHLOROPLASTIC"/>
    <property type="match status" value="1"/>
</dbReference>
<dbReference type="EMBL" id="JAWRCP010000001">
    <property type="protein sequence ID" value="MDW6091352.1"/>
    <property type="molecule type" value="Genomic_DNA"/>
</dbReference>
<dbReference type="EC" id="2.7.6.1" evidence="5"/>
<comment type="similarity">
    <text evidence="2">Belongs to the ribose-phosphate pyrophosphokinase family.</text>
</comment>
<dbReference type="Gene3D" id="3.40.50.2020">
    <property type="match status" value="2"/>
</dbReference>
<comment type="caution">
    <text evidence="5">The sequence shown here is derived from an EMBL/GenBank/DDBJ whole genome shotgun (WGS) entry which is preliminary data.</text>
</comment>
<reference evidence="5 6" key="1">
    <citation type="submission" date="2023-11" db="EMBL/GenBank/DDBJ databases">
        <title>Plant-associative lifestyle of Vibrio porteresiae and its evolutionary dynamics.</title>
        <authorList>
            <person name="Rameshkumar N."/>
            <person name="Kirti K."/>
        </authorList>
    </citation>
    <scope>NUCLEOTIDE SEQUENCE [LARGE SCALE GENOMIC DNA]</scope>
    <source>
        <strain evidence="5 6">MSSRF7</strain>
    </source>
</reference>
<protein>
    <submittedName>
        <fullName evidence="5">Ribose-phosphate diphosphokinase</fullName>
        <ecNumber evidence="5">2.7.6.1</ecNumber>
    </submittedName>
</protein>
<evidence type="ECO:0000256" key="2">
    <source>
        <dbReference type="RuleBase" id="RU004324"/>
    </source>
</evidence>
<dbReference type="Pfam" id="PF13793">
    <property type="entry name" value="Pribosyltran_N"/>
    <property type="match status" value="1"/>
</dbReference>
<dbReference type="InterPro" id="IPR029057">
    <property type="entry name" value="PRTase-like"/>
</dbReference>
<evidence type="ECO:0000313" key="5">
    <source>
        <dbReference type="EMBL" id="MDW6091352.1"/>
    </source>
</evidence>
<dbReference type="SMART" id="SM01400">
    <property type="entry name" value="Pribosyltran_N"/>
    <property type="match status" value="1"/>
</dbReference>
<dbReference type="RefSeq" id="WP_318584228.1">
    <property type="nucleotide sequence ID" value="NZ_JAWRCP010000001.1"/>
</dbReference>
<dbReference type="InterPro" id="IPR029099">
    <property type="entry name" value="Pribosyltran_N"/>
</dbReference>
<sequence length="277" mass="30648">MSIQIKTDNNQILTTNFLTFSGGERHVQLSDTDVSPFSCITIEARIQDTTDVMDLLLLVNALRHKFGQNTPIHLTLPYLPYARQDRVCAAGQAFSLEVFAGLLNSMALRRLTVWDCHSQVGIDLTQAINITPEKIIATHSELVEQLTSDNSVLVCPDQGAKARCTAIQEYFALPSMVQCYKKRDPKTGHITKTEIEAPSLTGKTAIITDDICDGGFTFIKIAEQLKAKGASQIILYVTHGIFSNGFQVFDGLIDKIYTTDSFPQNADNSMINVIHYS</sequence>
<dbReference type="NCBIfam" id="TIGR01251">
    <property type="entry name" value="ribP_PPkin"/>
    <property type="match status" value="1"/>
</dbReference>
<dbReference type="Proteomes" id="UP001279860">
    <property type="component" value="Unassembled WGS sequence"/>
</dbReference>
<dbReference type="InterPro" id="IPR000836">
    <property type="entry name" value="PRTase_dom"/>
</dbReference>
<feature type="domain" description="Phosphoribosyltransferase" evidence="3">
    <location>
        <begin position="135"/>
        <end position="239"/>
    </location>
</feature>
<accession>A0ABU4IPM2</accession>
<evidence type="ECO:0000256" key="1">
    <source>
        <dbReference type="ARBA" id="ARBA00022727"/>
    </source>
</evidence>
<evidence type="ECO:0000259" key="4">
    <source>
        <dbReference type="Pfam" id="PF13793"/>
    </source>
</evidence>
<dbReference type="SUPFAM" id="SSF53271">
    <property type="entry name" value="PRTase-like"/>
    <property type="match status" value="1"/>
</dbReference>
<gene>
    <name evidence="5" type="primary">prs</name>
    <name evidence="5" type="ORF">SBX64_02055</name>
</gene>
<dbReference type="InterPro" id="IPR005946">
    <property type="entry name" value="Rib-P_diPkinase"/>
</dbReference>
<name>A0ABU4IPM2_9VIBR</name>
<organism evidence="5 6">
    <name type="scientific">Vibrio rhizosphaerae</name>
    <dbReference type="NCBI Taxonomy" id="398736"/>
    <lineage>
        <taxon>Bacteria</taxon>
        <taxon>Pseudomonadati</taxon>
        <taxon>Pseudomonadota</taxon>
        <taxon>Gammaproteobacteria</taxon>
        <taxon>Vibrionales</taxon>
        <taxon>Vibrionaceae</taxon>
        <taxon>Vibrio</taxon>
    </lineage>
</organism>
<feature type="domain" description="Ribose-phosphate pyrophosphokinase N-terminal" evidence="4">
    <location>
        <begin position="12"/>
        <end position="105"/>
    </location>
</feature>
<evidence type="ECO:0000259" key="3">
    <source>
        <dbReference type="Pfam" id="PF00156"/>
    </source>
</evidence>
<dbReference type="Pfam" id="PF00156">
    <property type="entry name" value="Pribosyltran"/>
    <property type="match status" value="1"/>
</dbReference>
<keyword evidence="5" id="KW-0808">Transferase</keyword>
<keyword evidence="1 2" id="KW-0545">Nucleotide biosynthesis</keyword>
<dbReference type="PANTHER" id="PTHR10210">
    <property type="entry name" value="RIBOSE-PHOSPHATE DIPHOSPHOKINASE FAMILY MEMBER"/>
    <property type="match status" value="1"/>
</dbReference>
<evidence type="ECO:0000313" key="6">
    <source>
        <dbReference type="Proteomes" id="UP001279860"/>
    </source>
</evidence>
<keyword evidence="6" id="KW-1185">Reference proteome</keyword>
<proteinExistence type="inferred from homology"/>